<dbReference type="AlphaFoldDB" id="A0A2P2NI15"/>
<protein>
    <submittedName>
        <fullName evidence="1">Uncharacterized protein</fullName>
    </submittedName>
</protein>
<organism evidence="1">
    <name type="scientific">Rhizophora mucronata</name>
    <name type="common">Asiatic mangrove</name>
    <dbReference type="NCBI Taxonomy" id="61149"/>
    <lineage>
        <taxon>Eukaryota</taxon>
        <taxon>Viridiplantae</taxon>
        <taxon>Streptophyta</taxon>
        <taxon>Embryophyta</taxon>
        <taxon>Tracheophyta</taxon>
        <taxon>Spermatophyta</taxon>
        <taxon>Magnoliopsida</taxon>
        <taxon>eudicotyledons</taxon>
        <taxon>Gunneridae</taxon>
        <taxon>Pentapetalae</taxon>
        <taxon>rosids</taxon>
        <taxon>fabids</taxon>
        <taxon>Malpighiales</taxon>
        <taxon>Rhizophoraceae</taxon>
        <taxon>Rhizophora</taxon>
    </lineage>
</organism>
<reference evidence="1" key="1">
    <citation type="submission" date="2018-02" db="EMBL/GenBank/DDBJ databases">
        <title>Rhizophora mucronata_Transcriptome.</title>
        <authorList>
            <person name="Meera S.P."/>
            <person name="Sreeshan A."/>
            <person name="Augustine A."/>
        </authorList>
    </citation>
    <scope>NUCLEOTIDE SEQUENCE</scope>
    <source>
        <tissue evidence="1">Leaf</tissue>
    </source>
</reference>
<dbReference type="EMBL" id="GGEC01061644">
    <property type="protein sequence ID" value="MBX42128.1"/>
    <property type="molecule type" value="Transcribed_RNA"/>
</dbReference>
<evidence type="ECO:0000313" key="1">
    <source>
        <dbReference type="EMBL" id="MBX42128.1"/>
    </source>
</evidence>
<accession>A0A2P2NI15</accession>
<name>A0A2P2NI15_RHIMU</name>
<sequence>MFDSLANLCLDVLLFI</sequence>
<proteinExistence type="predicted"/>